<feature type="non-terminal residue" evidence="2">
    <location>
        <position position="423"/>
    </location>
</feature>
<feature type="coiled-coil region" evidence="1">
    <location>
        <begin position="194"/>
        <end position="300"/>
    </location>
</feature>
<gene>
    <name evidence="2" type="ORF">BV53_05095</name>
</gene>
<evidence type="ECO:0000256" key="1">
    <source>
        <dbReference type="SAM" id="Coils"/>
    </source>
</evidence>
<comment type="caution">
    <text evidence="2">The sequence shown here is derived from an EMBL/GenBank/DDBJ whole genome shotgun (WGS) entry which is preliminary data.</text>
</comment>
<dbReference type="AlphaFoldDB" id="A0A1T1D228"/>
<dbReference type="EMBL" id="MWLE01000069">
    <property type="protein sequence ID" value="OOV34788.1"/>
    <property type="molecule type" value="Genomic_DNA"/>
</dbReference>
<proteinExistence type="predicted"/>
<keyword evidence="1" id="KW-0175">Coiled coil</keyword>
<organism evidence="2 3">
    <name type="scientific">Candidatus Synechococcus spongiarum LMB bulk15N</name>
    <dbReference type="NCBI Taxonomy" id="1943583"/>
    <lineage>
        <taxon>Bacteria</taxon>
        <taxon>Bacillati</taxon>
        <taxon>Cyanobacteriota</taxon>
        <taxon>Cyanophyceae</taxon>
        <taxon>Synechococcales</taxon>
        <taxon>Synechococcaceae</taxon>
        <taxon>Synechococcus</taxon>
    </lineage>
</organism>
<sequence>MVYRKNGQRFILSWSQDGSARSIARVNEQDHSSSPEEGDIRERFPVRIYSQKQLFTLAQNPNALLSVIDDDIPTRRGEIKRKIEEFRNSYLFLRASARAALKQSEAISTYEGSLRDVRHKINVLQTGNQAQVIKRHQQLHSKDSSWQQILAAAMNAIDSVKSQVSELTVADLITDAAEDDQAQASLQKVHGEIKKTINQLRQDLKQRIDVAQNDIARIQESDDAKHWQNEIISIQKKLAEIMKNLTQQGIANPNEYSDLLKVSKSLEGKIQDCKNKKEDAEKLERDADKVLRNYREYHIKMNELRQSFLLEVSSNNENLIKIKINQLSNHDNLREQIGEILGTSAFERDREEMVKNIEGGNRQSWSWENLDKLIIDIRKLPDQQISWDIQDKRFLDFLQKLPPERIDRLALYCPGDEVEVEFR</sequence>
<reference evidence="2 3" key="1">
    <citation type="submission" date="2017-02" db="EMBL/GenBank/DDBJ databases">
        <title>Draft Genome Sequences of 'Candidatus Synechococcus spongiarum', Cyanobacterial Symbionts of the Mediterranean Sponge Aplysina aerophoba from two locations.</title>
        <authorList>
            <person name="Slaby B.M."/>
            <person name="Hentschel U."/>
        </authorList>
    </citation>
    <scope>NUCLEOTIDE SEQUENCE [LARGE SCALE GENOMIC DNA]</scope>
    <source>
        <strain evidence="2">LMB bulk15N</strain>
    </source>
</reference>
<name>A0A1T1D228_9SYNE</name>
<accession>A0A1T1D228</accession>
<evidence type="ECO:0000313" key="2">
    <source>
        <dbReference type="EMBL" id="OOV34788.1"/>
    </source>
</evidence>
<protein>
    <submittedName>
        <fullName evidence="2">Uncharacterized protein</fullName>
    </submittedName>
</protein>
<evidence type="ECO:0000313" key="3">
    <source>
        <dbReference type="Proteomes" id="UP000242590"/>
    </source>
</evidence>
<dbReference type="Proteomes" id="UP000242590">
    <property type="component" value="Unassembled WGS sequence"/>
</dbReference>
<dbReference type="RefSeq" id="WP_180374371.1">
    <property type="nucleotide sequence ID" value="NZ_MWLE01000069.1"/>
</dbReference>